<name>A0ABC8RCR6_9AQUA</name>
<accession>A0ABC8RCR6</accession>
<feature type="compositionally biased region" description="Polar residues" evidence="1">
    <location>
        <begin position="141"/>
        <end position="150"/>
    </location>
</feature>
<feature type="compositionally biased region" description="Low complexity" evidence="1">
    <location>
        <begin position="160"/>
        <end position="173"/>
    </location>
</feature>
<dbReference type="EMBL" id="CAUOFW020001075">
    <property type="protein sequence ID" value="CAK9140784.1"/>
    <property type="molecule type" value="Genomic_DNA"/>
</dbReference>
<dbReference type="Proteomes" id="UP001642360">
    <property type="component" value="Unassembled WGS sequence"/>
</dbReference>
<evidence type="ECO:0000313" key="2">
    <source>
        <dbReference type="EMBL" id="CAK9140784.1"/>
    </source>
</evidence>
<feature type="compositionally biased region" description="Low complexity" evidence="1">
    <location>
        <begin position="38"/>
        <end position="72"/>
    </location>
</feature>
<feature type="compositionally biased region" description="Basic and acidic residues" evidence="1">
    <location>
        <begin position="203"/>
        <end position="213"/>
    </location>
</feature>
<comment type="caution">
    <text evidence="2">The sequence shown here is derived from an EMBL/GenBank/DDBJ whole genome shotgun (WGS) entry which is preliminary data.</text>
</comment>
<protein>
    <recommendedName>
        <fullName evidence="4">Proline-rich protein PRCC</fullName>
    </recommendedName>
</protein>
<reference evidence="2 3" key="1">
    <citation type="submission" date="2024-02" db="EMBL/GenBank/DDBJ databases">
        <authorList>
            <person name="Vignale AGUSTIN F."/>
            <person name="Sosa J E."/>
            <person name="Modenutti C."/>
        </authorList>
    </citation>
    <scope>NUCLEOTIDE SEQUENCE [LARGE SCALE GENOMIC DNA]</scope>
</reference>
<dbReference type="PANTHER" id="PTHR13621">
    <property type="entry name" value="PROLINE-RICH PROTEIN PRCC"/>
    <property type="match status" value="1"/>
</dbReference>
<dbReference type="PANTHER" id="PTHR13621:SF2">
    <property type="entry name" value="PROLINE-RICH PROTEIN PRCC"/>
    <property type="match status" value="1"/>
</dbReference>
<evidence type="ECO:0000313" key="3">
    <source>
        <dbReference type="Proteomes" id="UP001642360"/>
    </source>
</evidence>
<evidence type="ECO:0000256" key="1">
    <source>
        <dbReference type="SAM" id="MobiDB-lite"/>
    </source>
</evidence>
<organism evidence="2 3">
    <name type="scientific">Ilex paraguariensis</name>
    <name type="common">yerba mate</name>
    <dbReference type="NCBI Taxonomy" id="185542"/>
    <lineage>
        <taxon>Eukaryota</taxon>
        <taxon>Viridiplantae</taxon>
        <taxon>Streptophyta</taxon>
        <taxon>Embryophyta</taxon>
        <taxon>Tracheophyta</taxon>
        <taxon>Spermatophyta</taxon>
        <taxon>Magnoliopsida</taxon>
        <taxon>eudicotyledons</taxon>
        <taxon>Gunneridae</taxon>
        <taxon>Pentapetalae</taxon>
        <taxon>asterids</taxon>
        <taxon>campanulids</taxon>
        <taxon>Aquifoliales</taxon>
        <taxon>Aquifoliaceae</taxon>
        <taxon>Ilex</taxon>
    </lineage>
</organism>
<keyword evidence="3" id="KW-1185">Reference proteome</keyword>
<feature type="compositionally biased region" description="Low complexity" evidence="1">
    <location>
        <begin position="214"/>
        <end position="227"/>
    </location>
</feature>
<evidence type="ECO:0008006" key="4">
    <source>
        <dbReference type="Google" id="ProtNLM"/>
    </source>
</evidence>
<dbReference type="InterPro" id="IPR018800">
    <property type="entry name" value="PRCC"/>
</dbReference>
<dbReference type="AlphaFoldDB" id="A0ABC8RCR6"/>
<sequence>MDSLVANYASSDEEVEEGGSEKQQEGNPSKSADYVSKSTSNLSDTDKNSSSSSFFSSLPPPKSSSSSSSSSSLVFLPPPKTHLLNPSSSNSNSSQIFAEEDEEGQPSTTPKLFDPAKPTSFASLPRPKSSAIPQPKIQNDRPVNTSSFFSSLPPPKTQNSDPPVLSKPLSSSDPKPKKVVQFRPPIIPINSRDVDDEDDDEKEIQKKKSKESESSTQTSSVKQSFSSMLPKPKNSGALGALPSASGIGRRSILEADTPAPSLSNFNPLSEVGVNTNMGNHESQSVGGSSLSSIGAVGDSLEYAVGGDISNWGSAGENYVNYNSYGGYGNAGGDSSNWGSGSENYANYDSYAGYVNHGEHGNYGHYEDSRVDGSAATVPPEMSVAAESGVRVPGKKGRNDVPQEIVEVRQDELMKNRPREDQAKLTGIAFGPSYQPVSTKGKPTKLHKRKHQIGSLYFDMRQKEMELAERRARGFLTKAETQAKYGW</sequence>
<feature type="region of interest" description="Disordered" evidence="1">
    <location>
        <begin position="1"/>
        <end position="244"/>
    </location>
</feature>
<proteinExistence type="predicted"/>
<gene>
    <name evidence="2" type="ORF">ILEXP_LOCUS8297</name>
</gene>